<feature type="non-terminal residue" evidence="2">
    <location>
        <position position="1"/>
    </location>
</feature>
<keyword evidence="1" id="KW-1133">Transmembrane helix</keyword>
<gene>
    <name evidence="2" type="ORF">EJB05_11393</name>
</gene>
<keyword evidence="3" id="KW-1185">Reference proteome</keyword>
<comment type="caution">
    <text evidence="2">The sequence shown here is derived from an EMBL/GenBank/DDBJ whole genome shotgun (WGS) entry which is preliminary data.</text>
</comment>
<sequence>MDAMAFPGTPARKLLLGGSATARALGFDPHGAGEFFLGLWLLVKEKAAEVAAYLATLLAALARKADELFPPETLRLWLHVAVTVLLPAALGLLVLYWIARCCCRCCCCCARAAARCRGTVRLLAAKTDRNRALKKTRYP</sequence>
<keyword evidence="1" id="KW-0472">Membrane</keyword>
<name>A0A5J9VR89_9POAL</name>
<reference evidence="2 3" key="1">
    <citation type="journal article" date="2019" name="Sci. Rep.">
        <title>A high-quality genome of Eragrostis curvula grass provides insights into Poaceae evolution and supports new strategies to enhance forage quality.</title>
        <authorList>
            <person name="Carballo J."/>
            <person name="Santos B.A.C.M."/>
            <person name="Zappacosta D."/>
            <person name="Garbus I."/>
            <person name="Selva J.P."/>
            <person name="Gallo C.A."/>
            <person name="Diaz A."/>
            <person name="Albertini E."/>
            <person name="Caccamo M."/>
            <person name="Echenique V."/>
        </authorList>
    </citation>
    <scope>NUCLEOTIDE SEQUENCE [LARGE SCALE GENOMIC DNA]</scope>
    <source>
        <strain evidence="3">cv. Victoria</strain>
        <tissue evidence="2">Leaf</tissue>
    </source>
</reference>
<organism evidence="2 3">
    <name type="scientific">Eragrostis curvula</name>
    <name type="common">weeping love grass</name>
    <dbReference type="NCBI Taxonomy" id="38414"/>
    <lineage>
        <taxon>Eukaryota</taxon>
        <taxon>Viridiplantae</taxon>
        <taxon>Streptophyta</taxon>
        <taxon>Embryophyta</taxon>
        <taxon>Tracheophyta</taxon>
        <taxon>Spermatophyta</taxon>
        <taxon>Magnoliopsida</taxon>
        <taxon>Liliopsida</taxon>
        <taxon>Poales</taxon>
        <taxon>Poaceae</taxon>
        <taxon>PACMAD clade</taxon>
        <taxon>Chloridoideae</taxon>
        <taxon>Eragrostideae</taxon>
        <taxon>Eragrostidinae</taxon>
        <taxon>Eragrostis</taxon>
    </lineage>
</organism>
<evidence type="ECO:0000256" key="1">
    <source>
        <dbReference type="SAM" id="Phobius"/>
    </source>
</evidence>
<evidence type="ECO:0000313" key="2">
    <source>
        <dbReference type="EMBL" id="TVU38046.1"/>
    </source>
</evidence>
<dbReference type="EMBL" id="RWGY01000007">
    <property type="protein sequence ID" value="TVU38046.1"/>
    <property type="molecule type" value="Genomic_DNA"/>
</dbReference>
<protein>
    <submittedName>
        <fullName evidence="2">Uncharacterized protein</fullName>
    </submittedName>
</protein>
<dbReference type="Gramene" id="TVU38046">
    <property type="protein sequence ID" value="TVU38046"/>
    <property type="gene ID" value="EJB05_11393"/>
</dbReference>
<feature type="transmembrane region" description="Helical" evidence="1">
    <location>
        <begin position="77"/>
        <end position="99"/>
    </location>
</feature>
<evidence type="ECO:0000313" key="3">
    <source>
        <dbReference type="Proteomes" id="UP000324897"/>
    </source>
</evidence>
<dbReference type="AlphaFoldDB" id="A0A5J9VR89"/>
<dbReference type="OrthoDB" id="775659at2759"/>
<keyword evidence="1" id="KW-0812">Transmembrane</keyword>
<accession>A0A5J9VR89</accession>
<dbReference type="Proteomes" id="UP000324897">
    <property type="component" value="Chromosome 4"/>
</dbReference>
<proteinExistence type="predicted"/>